<dbReference type="Gene3D" id="3.40.50.2300">
    <property type="match status" value="2"/>
</dbReference>
<dbReference type="InterPro" id="IPR001828">
    <property type="entry name" value="ANF_lig-bd_rcpt"/>
</dbReference>
<dbReference type="PANTHER" id="PTHR30483">
    <property type="entry name" value="LEUCINE-SPECIFIC-BINDING PROTEIN"/>
    <property type="match status" value="1"/>
</dbReference>
<dbReference type="SUPFAM" id="SSF53822">
    <property type="entry name" value="Periplasmic binding protein-like I"/>
    <property type="match status" value="1"/>
</dbReference>
<proteinExistence type="predicted"/>
<keyword evidence="3" id="KW-1133">Transmembrane helix</keyword>
<dbReference type="RefSeq" id="WP_074369831.1">
    <property type="nucleotide sequence ID" value="NZ_FMID01000035.1"/>
</dbReference>
<dbReference type="InterPro" id="IPR028082">
    <property type="entry name" value="Peripla_BP_I"/>
</dbReference>
<protein>
    <submittedName>
        <fullName evidence="6">Leucine ABC transporter subunit substrate-binding protein LivK</fullName>
    </submittedName>
</protein>
<evidence type="ECO:0000313" key="7">
    <source>
        <dbReference type="Proteomes" id="UP000184671"/>
    </source>
</evidence>
<keyword evidence="2" id="KW-0812">Transmembrane</keyword>
<organism evidence="6 7">
    <name type="scientific">Methanoculleus chikugoensis</name>
    <dbReference type="NCBI Taxonomy" id="118126"/>
    <lineage>
        <taxon>Archaea</taxon>
        <taxon>Methanobacteriati</taxon>
        <taxon>Methanobacteriota</taxon>
        <taxon>Stenosarchaea group</taxon>
        <taxon>Methanomicrobia</taxon>
        <taxon>Methanomicrobiales</taxon>
        <taxon>Methanomicrobiaceae</taxon>
        <taxon>Methanoculleus</taxon>
    </lineage>
</organism>
<gene>
    <name evidence="6" type="ORF">L21_1487</name>
</gene>
<name>A0A1M4ML67_9EURY</name>
<feature type="domain" description="Receptor ligand binding region" evidence="5">
    <location>
        <begin position="59"/>
        <end position="353"/>
    </location>
</feature>
<dbReference type="InterPro" id="IPR051010">
    <property type="entry name" value="BCAA_transport"/>
</dbReference>
<dbReference type="Proteomes" id="UP000184671">
    <property type="component" value="Unassembled WGS sequence"/>
</dbReference>
<comment type="subcellular location">
    <subcellularLocation>
        <location evidence="1">Membrane</location>
    </subcellularLocation>
</comment>
<evidence type="ECO:0000313" key="6">
    <source>
        <dbReference type="EMBL" id="SCL75580.1"/>
    </source>
</evidence>
<dbReference type="STRING" id="118126.L21_1487"/>
<evidence type="ECO:0000259" key="5">
    <source>
        <dbReference type="Pfam" id="PF01094"/>
    </source>
</evidence>
<evidence type="ECO:0000256" key="2">
    <source>
        <dbReference type="ARBA" id="ARBA00022692"/>
    </source>
</evidence>
<evidence type="ECO:0000256" key="3">
    <source>
        <dbReference type="ARBA" id="ARBA00022989"/>
    </source>
</evidence>
<sequence length="419" mass="44440">MRNVSAAFVLLLLAAAVLACGCMGPDTPPAGPEAVQDIVVGALLPRSGEYAGGGEASRVALEVAAADINDYFASIDSDQRVGIIIEDTKADPAIALAKLQALEEQDVRIVIGPGTSAELEAVRTYADEHGIILISTMSTAPSLAIAGDNVYRFVPPDTYQADVMAYYLRKQGVTAIVPVWRGDVWGDELEKLTAAAFARRGGNVLDGVRYTPGQEYGAIAADLDARVARAIAAPGREKVAVYLVSLDEADRIMEAAIATENLPKVRWYGCDGSVLLDSLATGEPARFAEQTKFTCPALWNQESVASNTATIQKMRELLGRHPDGYGLATYDALWIVAMARTETDTADVAMLKTALERTAEESGGPLFGPAHLNSAGDLSSAHYTFWTVSADGIAYRWVPVVQYGVASAGATPELEWVGA</sequence>
<keyword evidence="4" id="KW-0472">Membrane</keyword>
<evidence type="ECO:0000256" key="4">
    <source>
        <dbReference type="ARBA" id="ARBA00023136"/>
    </source>
</evidence>
<dbReference type="EMBL" id="FMID01000035">
    <property type="protein sequence ID" value="SCL75580.1"/>
    <property type="molecule type" value="Genomic_DNA"/>
</dbReference>
<reference evidence="6 7" key="1">
    <citation type="submission" date="2016-08" db="EMBL/GenBank/DDBJ databases">
        <authorList>
            <person name="Seilhamer J.J."/>
        </authorList>
    </citation>
    <scope>NUCLEOTIDE SEQUENCE [LARGE SCALE GENOMIC DNA]</scope>
    <source>
        <strain evidence="6">L21-II-0</strain>
    </source>
</reference>
<dbReference type="PANTHER" id="PTHR30483:SF40">
    <property type="entry name" value="HISTIDINE KINASE"/>
    <property type="match status" value="1"/>
</dbReference>
<dbReference type="GO" id="GO:0016020">
    <property type="term" value="C:membrane"/>
    <property type="evidence" value="ECO:0007669"/>
    <property type="project" value="UniProtKB-SubCell"/>
</dbReference>
<dbReference type="PROSITE" id="PS51257">
    <property type="entry name" value="PROKAR_LIPOPROTEIN"/>
    <property type="match status" value="1"/>
</dbReference>
<dbReference type="AlphaFoldDB" id="A0A1M4ML67"/>
<dbReference type="Pfam" id="PF01094">
    <property type="entry name" value="ANF_receptor"/>
    <property type="match status" value="1"/>
</dbReference>
<evidence type="ECO:0000256" key="1">
    <source>
        <dbReference type="ARBA" id="ARBA00004370"/>
    </source>
</evidence>
<accession>A0A1M4ML67</accession>
<dbReference type="OrthoDB" id="21336at2157"/>